<evidence type="ECO:0000313" key="3">
    <source>
        <dbReference type="EMBL" id="SOH06295.1"/>
    </source>
</evidence>
<reference evidence="4" key="4">
    <citation type="submission" date="2017-10" db="EMBL/GenBank/DDBJ databases">
        <authorList>
            <person name="Frank J."/>
        </authorList>
    </citation>
    <scope>NUCLEOTIDE SEQUENCE [LARGE SCALE GENOMIC DNA]</scope>
</reference>
<sequence>MIISRKMLAGMLIKYLNREMDLPSLASWAEEMMMKDADFENGYFELLRDTLARIGLADVREFGLTWDDCYDYLHRLGYDVRVEVFETI</sequence>
<dbReference type="Proteomes" id="UP000501926">
    <property type="component" value="Chromosome"/>
</dbReference>
<reference evidence="2 5" key="5">
    <citation type="submission" date="2020-02" db="EMBL/GenBank/DDBJ databases">
        <title>Newly sequenced genome of strain CSTR1 showed variability in Candidatus Kuenenia stuttgartiensis genomes.</title>
        <authorList>
            <person name="Ding C."/>
            <person name="Adrian L."/>
        </authorList>
    </citation>
    <scope>NUCLEOTIDE SEQUENCE [LARGE SCALE GENOMIC DNA]</scope>
    <source>
        <strain evidence="2 5">CSTR1</strain>
    </source>
</reference>
<accession>Q1Q5K0</accession>
<dbReference type="KEGG" id="kst:KSMBR1_3822"/>
<dbReference type="OrthoDB" id="1809067at2"/>
<keyword evidence="4" id="KW-1185">Reference proteome</keyword>
<evidence type="ECO:0000313" key="5">
    <source>
        <dbReference type="Proteomes" id="UP000501926"/>
    </source>
</evidence>
<organism evidence="1">
    <name type="scientific">Kuenenia stuttgartiensis</name>
    <dbReference type="NCBI Taxonomy" id="174633"/>
    <lineage>
        <taxon>Bacteria</taxon>
        <taxon>Pseudomonadati</taxon>
        <taxon>Planctomycetota</taxon>
        <taxon>Candidatus Brocadiia</taxon>
        <taxon>Candidatus Brocadiales</taxon>
        <taxon>Candidatus Brocadiaceae</taxon>
        <taxon>Candidatus Kuenenia</taxon>
    </lineage>
</organism>
<proteinExistence type="predicted"/>
<dbReference type="EMBL" id="CT573071">
    <property type="protein sequence ID" value="CAJ75297.1"/>
    <property type="molecule type" value="Genomic_DNA"/>
</dbReference>
<dbReference type="EMBL" id="CP049055">
    <property type="protein sequence ID" value="QII12381.1"/>
    <property type="molecule type" value="Genomic_DNA"/>
</dbReference>
<evidence type="ECO:0000313" key="2">
    <source>
        <dbReference type="EMBL" id="QII12381.1"/>
    </source>
</evidence>
<dbReference type="EMBL" id="LT934425">
    <property type="protein sequence ID" value="SOH06295.1"/>
    <property type="molecule type" value="Genomic_DNA"/>
</dbReference>
<reference evidence="1" key="2">
    <citation type="submission" date="2006-01" db="EMBL/GenBank/DDBJ databases">
        <authorList>
            <person name="Genoscope"/>
        </authorList>
    </citation>
    <scope>NUCLEOTIDE SEQUENCE</scope>
</reference>
<reference evidence="3" key="3">
    <citation type="submission" date="2017-10" db="EMBL/GenBank/DDBJ databases">
        <authorList>
            <person name="Banno H."/>
            <person name="Chua N.-H."/>
        </authorList>
    </citation>
    <scope>NUCLEOTIDE SEQUENCE [LARGE SCALE GENOMIC DNA]</scope>
    <source>
        <strain evidence="3">Kuenenia_mbr1_ru-nijmegen</strain>
    </source>
</reference>
<dbReference type="RefSeq" id="WP_099326747.1">
    <property type="nucleotide sequence ID" value="NZ_CP049055.1"/>
</dbReference>
<dbReference type="AlphaFoldDB" id="Q1Q5K0"/>
<dbReference type="Proteomes" id="UP000221734">
    <property type="component" value="Chromosome Kuenenia_stuttgartiensis_MBR1"/>
</dbReference>
<protein>
    <submittedName>
        <fullName evidence="1">Uncharacterized protein</fullName>
    </submittedName>
</protein>
<evidence type="ECO:0000313" key="1">
    <source>
        <dbReference type="EMBL" id="CAJ75297.1"/>
    </source>
</evidence>
<name>Q1Q5K0_KUEST</name>
<reference evidence="1" key="1">
    <citation type="journal article" date="2006" name="Nature">
        <title>Deciphering the evolution and metabolism of an anammox bacterium from a community genome.</title>
        <authorList>
            <person name="Strous M."/>
            <person name="Pelletier E."/>
            <person name="Mangenot S."/>
            <person name="Rattei T."/>
            <person name="Lehner A."/>
            <person name="Taylor M.W."/>
            <person name="Horn M."/>
            <person name="Daims H."/>
            <person name="Bartol-Mavel D."/>
            <person name="Wincker P."/>
            <person name="Barbe V."/>
            <person name="Fonknechten N."/>
            <person name="Vallenet D."/>
            <person name="Segurens B."/>
            <person name="Schenowitz-Truong C."/>
            <person name="Medigue C."/>
            <person name="Collingro A."/>
            <person name="Snel B."/>
            <person name="Dutilh B.E."/>
            <person name="OpDenCamp H.J.M."/>
            <person name="vanDerDrift C."/>
            <person name="Cirpus I."/>
            <person name="vanDePas-Schoonen K.T."/>
            <person name="Harhangi H.R."/>
            <person name="vanNiftrik L."/>
            <person name="Schmid M."/>
            <person name="Keltjens J."/>
            <person name="vanDeVossenberg J."/>
            <person name="Kartal B."/>
            <person name="Meier H."/>
            <person name="Frishman D."/>
            <person name="Huynen M.A."/>
            <person name="Mewes H."/>
            <person name="Weissenbach J."/>
            <person name="Jetten M.S.M."/>
            <person name="Wagner M."/>
            <person name="LePaslier D."/>
        </authorList>
    </citation>
    <scope>NUCLEOTIDE SEQUENCE</scope>
</reference>
<evidence type="ECO:0000313" key="4">
    <source>
        <dbReference type="Proteomes" id="UP000221734"/>
    </source>
</evidence>
<gene>
    <name evidence="2" type="ORF">KsCSTR_30020</name>
    <name evidence="3" type="ORF">KSMBR1_3822</name>
    <name evidence="1" type="ORF">kuste4535</name>
</gene>